<reference evidence="3" key="1">
    <citation type="journal article" date="2019" name="Int. J. Syst. Evol. Microbiol.">
        <title>The Global Catalogue of Microorganisms (GCM) 10K type strain sequencing project: providing services to taxonomists for standard genome sequencing and annotation.</title>
        <authorList>
            <consortium name="The Broad Institute Genomics Platform"/>
            <consortium name="The Broad Institute Genome Sequencing Center for Infectious Disease"/>
            <person name="Wu L."/>
            <person name="Ma J."/>
        </authorList>
    </citation>
    <scope>NUCLEOTIDE SEQUENCE [LARGE SCALE GENOMIC DNA]</scope>
    <source>
        <strain evidence="3">JCM 13929</strain>
    </source>
</reference>
<name>A0ABP4QKK8_9ACTN</name>
<keyword evidence="3" id="KW-1185">Reference proteome</keyword>
<feature type="transmembrane region" description="Helical" evidence="1">
    <location>
        <begin position="24"/>
        <end position="44"/>
    </location>
</feature>
<keyword evidence="1" id="KW-1133">Transmembrane helix</keyword>
<dbReference type="RefSeq" id="WP_346101321.1">
    <property type="nucleotide sequence ID" value="NZ_BAAAMU010000003.1"/>
</dbReference>
<accession>A0ABP4QKK8</accession>
<evidence type="ECO:0000313" key="2">
    <source>
        <dbReference type="EMBL" id="GAA1612944.1"/>
    </source>
</evidence>
<organism evidence="2 3">
    <name type="scientific">Nonomuraea maheshkhaliensis</name>
    <dbReference type="NCBI Taxonomy" id="419590"/>
    <lineage>
        <taxon>Bacteria</taxon>
        <taxon>Bacillati</taxon>
        <taxon>Actinomycetota</taxon>
        <taxon>Actinomycetes</taxon>
        <taxon>Streptosporangiales</taxon>
        <taxon>Streptosporangiaceae</taxon>
        <taxon>Nonomuraea</taxon>
    </lineage>
</organism>
<dbReference type="InterPro" id="IPR049978">
    <property type="entry name" value="SCO6880-like"/>
</dbReference>
<dbReference type="EMBL" id="BAAAMU010000003">
    <property type="protein sequence ID" value="GAA1612944.1"/>
    <property type="molecule type" value="Genomic_DNA"/>
</dbReference>
<comment type="caution">
    <text evidence="2">The sequence shown here is derived from an EMBL/GenBank/DDBJ whole genome shotgun (WGS) entry which is preliminary data.</text>
</comment>
<evidence type="ECO:0008006" key="4">
    <source>
        <dbReference type="Google" id="ProtNLM"/>
    </source>
</evidence>
<evidence type="ECO:0000313" key="3">
    <source>
        <dbReference type="Proteomes" id="UP001500064"/>
    </source>
</evidence>
<proteinExistence type="predicted"/>
<keyword evidence="1" id="KW-0472">Membrane</keyword>
<evidence type="ECO:0000256" key="1">
    <source>
        <dbReference type="SAM" id="Phobius"/>
    </source>
</evidence>
<dbReference type="Proteomes" id="UP001500064">
    <property type="component" value="Unassembled WGS sequence"/>
</dbReference>
<sequence length="479" mass="51467">MTSTSQARSYGGWRRSRSAGLGKLDSRQTLTVLAAVLVPVMAGIFIDQAVALYTAPLSLLCIAAAIAQRDGMLLIDIARGWARWRYADWRTHTIYLGHVAAPIQHDGALPGMLAPLKLIDAADPGRGRIGVLWNQRTGQVSATLLLSPSGALLADVDTVNRQVAAWGGLLARLADDITIRHAVVSIDLLPENGSQLADHVASRFDPAAPRLAAAVMADLVAAAPRAASRVAVRLTLTCDPSLGATSRVKLPDAIASLLSSLNGLGVAAAGAEAVKRASATDLIRIVRCAFDPEAESAPAGWDELRWRDAGPTYARERRDRYDHEAAHSTSWVLAEAPRQRVPHDVLLHLLSPGRYRRRVTLTFRALPRLVGAGVVESEVNAAAVREEVRRRARRAPTARERADAERAAIGAHEEARGAAIVQWTIYVTTTVTRADELEEARREVLQAAGHSRLRLRPARWGQAAAFAVGLPCGVYPSDG</sequence>
<gene>
    <name evidence="2" type="ORF">GCM10009733_006240</name>
</gene>
<dbReference type="NCBIfam" id="NF042935">
    <property type="entry name" value="SCO6880_fam"/>
    <property type="match status" value="1"/>
</dbReference>
<keyword evidence="1" id="KW-0812">Transmembrane</keyword>
<protein>
    <recommendedName>
        <fullName evidence="4">PrgI family protein</fullName>
    </recommendedName>
</protein>